<evidence type="ECO:0000313" key="1">
    <source>
        <dbReference type="EMBL" id="CEP08780.1"/>
    </source>
</evidence>
<feature type="non-terminal residue" evidence="1">
    <location>
        <position position="255"/>
    </location>
</feature>
<evidence type="ECO:0000313" key="2">
    <source>
        <dbReference type="Proteomes" id="UP000054107"/>
    </source>
</evidence>
<name>A0A0B7MZU4_9FUNG</name>
<proteinExistence type="predicted"/>
<reference evidence="1 2" key="1">
    <citation type="submission" date="2014-09" db="EMBL/GenBank/DDBJ databases">
        <authorList>
            <person name="Ellenberger Sabrina"/>
        </authorList>
    </citation>
    <scope>NUCLEOTIDE SEQUENCE [LARGE SCALE GENOMIC DNA]</scope>
    <source>
        <strain evidence="1 2">CBS 412.66</strain>
    </source>
</reference>
<gene>
    <name evidence="1" type="primary">PARPA_02164.1 scaffold 3412</name>
</gene>
<dbReference type="OrthoDB" id="2273311at2759"/>
<keyword evidence="2" id="KW-1185">Reference proteome</keyword>
<dbReference type="AlphaFoldDB" id="A0A0B7MZU4"/>
<dbReference type="EMBL" id="LN720360">
    <property type="protein sequence ID" value="CEP08780.1"/>
    <property type="molecule type" value="Genomic_DNA"/>
</dbReference>
<dbReference type="Proteomes" id="UP000054107">
    <property type="component" value="Unassembled WGS sequence"/>
</dbReference>
<accession>A0A0B7MZU4</accession>
<protein>
    <submittedName>
        <fullName evidence="1">Uncharacterized protein</fullName>
    </submittedName>
</protein>
<sequence length="255" mass="29367">VTVINSLLFSKLWHVMRLFTFSQPEIKQLQQIAASFINKGAKLTRFSFDFLTKPIKQGGLKLLGPATQAQALQWRWVYPLLHPQQTSPSLMPSIPVLRFTLDYVLSSPQYPSYHWSLLFPSCRPVIPRLFGPVRNIIRSVDSLPHDFHFCYATMSTCLHLPIMELLVHTIPASHPLSPTFQPPSSVLQQHPTIRHLKGSDLFFFNDTTLHLEFHHNTRTLPHRNSSRKAISLIQANQLLLNNFVLYNFIPYVPRP</sequence>
<feature type="non-terminal residue" evidence="1">
    <location>
        <position position="1"/>
    </location>
</feature>
<organism evidence="1 2">
    <name type="scientific">Parasitella parasitica</name>
    <dbReference type="NCBI Taxonomy" id="35722"/>
    <lineage>
        <taxon>Eukaryota</taxon>
        <taxon>Fungi</taxon>
        <taxon>Fungi incertae sedis</taxon>
        <taxon>Mucoromycota</taxon>
        <taxon>Mucoromycotina</taxon>
        <taxon>Mucoromycetes</taxon>
        <taxon>Mucorales</taxon>
        <taxon>Mucorineae</taxon>
        <taxon>Mucoraceae</taxon>
        <taxon>Parasitella</taxon>
    </lineage>
</organism>